<dbReference type="CDD" id="cd01392">
    <property type="entry name" value="HTH_LacI"/>
    <property type="match status" value="1"/>
</dbReference>
<keyword evidence="2" id="KW-0238">DNA-binding</keyword>
<dbReference type="CDD" id="cd06294">
    <property type="entry name" value="PBP1_MalR-like"/>
    <property type="match status" value="1"/>
</dbReference>
<evidence type="ECO:0000256" key="1">
    <source>
        <dbReference type="ARBA" id="ARBA00023015"/>
    </source>
</evidence>
<dbReference type="InterPro" id="IPR010982">
    <property type="entry name" value="Lambda_DNA-bd_dom_sf"/>
</dbReference>
<organism evidence="5 6">
    <name type="scientific">Thalassobacillus devorans</name>
    <dbReference type="NCBI Taxonomy" id="279813"/>
    <lineage>
        <taxon>Bacteria</taxon>
        <taxon>Bacillati</taxon>
        <taxon>Bacillota</taxon>
        <taxon>Bacilli</taxon>
        <taxon>Bacillales</taxon>
        <taxon>Bacillaceae</taxon>
        <taxon>Thalassobacillus</taxon>
    </lineage>
</organism>
<dbReference type="InterPro" id="IPR000843">
    <property type="entry name" value="HTH_LacI"/>
</dbReference>
<evidence type="ECO:0000313" key="6">
    <source>
        <dbReference type="Proteomes" id="UP000619534"/>
    </source>
</evidence>
<dbReference type="Pfam" id="PF13377">
    <property type="entry name" value="Peripla_BP_3"/>
    <property type="match status" value="1"/>
</dbReference>
<sequence>MGVTIKEVAKAAGVAPSTVSRVIADNPRISPATKKRVRKAMKELGYHPNVNARSLVRSSTQSIGVVMPSSADKALQNPFFPEVLRGISAVAHNLEYSLLLSTGETEEEILEGVQRMVYGTRVDGVILLYSRLKDKVMEFLYEQNFPFVIVGKPNENTDTISHVDNDNIRASREITEHLIELGHRCIGFIGGSKDLAVTVDRMTGYKEALKKAGLQAKKEYRFHTEFLKSGGRKAVHELFSLPEPPTGLVISDDLMSIGVINMLEEFGLYVPEDVSIVSFNNVYMAEVTRPPLTTVDINIYELGAQASKCLIEKIQNKNEPAKRIIVPFEIKHRLSTQPLNEETSKRA</sequence>
<gene>
    <name evidence="5" type="ORF">GCM10007216_01170</name>
</gene>
<dbReference type="Proteomes" id="UP000619534">
    <property type="component" value="Unassembled WGS sequence"/>
</dbReference>
<dbReference type="InterPro" id="IPR046335">
    <property type="entry name" value="LacI/GalR-like_sensor"/>
</dbReference>
<reference evidence="6" key="1">
    <citation type="journal article" date="2019" name="Int. J. Syst. Evol. Microbiol.">
        <title>The Global Catalogue of Microorganisms (GCM) 10K type strain sequencing project: providing services to taxonomists for standard genome sequencing and annotation.</title>
        <authorList>
            <consortium name="The Broad Institute Genomics Platform"/>
            <consortium name="The Broad Institute Genome Sequencing Center for Infectious Disease"/>
            <person name="Wu L."/>
            <person name="Ma J."/>
        </authorList>
    </citation>
    <scope>NUCLEOTIDE SEQUENCE [LARGE SCALE GENOMIC DNA]</scope>
    <source>
        <strain evidence="6">CCM 7282</strain>
    </source>
</reference>
<dbReference type="Pfam" id="PF00356">
    <property type="entry name" value="LacI"/>
    <property type="match status" value="1"/>
</dbReference>
<feature type="domain" description="HTH lacI-type" evidence="4">
    <location>
        <begin position="3"/>
        <end position="57"/>
    </location>
</feature>
<dbReference type="EMBL" id="BMCJ01000001">
    <property type="protein sequence ID" value="GGC74290.1"/>
    <property type="molecule type" value="Genomic_DNA"/>
</dbReference>
<dbReference type="PANTHER" id="PTHR30146:SF109">
    <property type="entry name" value="HTH-TYPE TRANSCRIPTIONAL REGULATOR GALS"/>
    <property type="match status" value="1"/>
</dbReference>
<dbReference type="SMART" id="SM00354">
    <property type="entry name" value="HTH_LACI"/>
    <property type="match status" value="1"/>
</dbReference>
<evidence type="ECO:0000313" key="5">
    <source>
        <dbReference type="EMBL" id="GGC74290.1"/>
    </source>
</evidence>
<comment type="caution">
    <text evidence="5">The sequence shown here is derived from an EMBL/GenBank/DDBJ whole genome shotgun (WGS) entry which is preliminary data.</text>
</comment>
<dbReference type="RefSeq" id="WP_062444315.1">
    <property type="nucleotide sequence ID" value="NZ_BMCJ01000001.1"/>
</dbReference>
<dbReference type="SUPFAM" id="SSF47413">
    <property type="entry name" value="lambda repressor-like DNA-binding domains"/>
    <property type="match status" value="1"/>
</dbReference>
<dbReference type="Gene3D" id="3.40.50.2300">
    <property type="match status" value="2"/>
</dbReference>
<dbReference type="SUPFAM" id="SSF53822">
    <property type="entry name" value="Periplasmic binding protein-like I"/>
    <property type="match status" value="1"/>
</dbReference>
<evidence type="ECO:0000259" key="4">
    <source>
        <dbReference type="PROSITE" id="PS50932"/>
    </source>
</evidence>
<keyword evidence="6" id="KW-1185">Reference proteome</keyword>
<dbReference type="InterPro" id="IPR028082">
    <property type="entry name" value="Peripla_BP_I"/>
</dbReference>
<proteinExistence type="predicted"/>
<dbReference type="PROSITE" id="PS50932">
    <property type="entry name" value="HTH_LACI_2"/>
    <property type="match status" value="1"/>
</dbReference>
<dbReference type="Gene3D" id="1.10.260.40">
    <property type="entry name" value="lambda repressor-like DNA-binding domains"/>
    <property type="match status" value="1"/>
</dbReference>
<dbReference type="PANTHER" id="PTHR30146">
    <property type="entry name" value="LACI-RELATED TRANSCRIPTIONAL REPRESSOR"/>
    <property type="match status" value="1"/>
</dbReference>
<protein>
    <submittedName>
        <fullName evidence="5">LacI family transcriptional regulator</fullName>
    </submittedName>
</protein>
<name>A0ABQ1NEA7_9BACI</name>
<evidence type="ECO:0000256" key="3">
    <source>
        <dbReference type="ARBA" id="ARBA00023163"/>
    </source>
</evidence>
<keyword evidence="1" id="KW-0805">Transcription regulation</keyword>
<keyword evidence="3" id="KW-0804">Transcription</keyword>
<evidence type="ECO:0000256" key="2">
    <source>
        <dbReference type="ARBA" id="ARBA00023125"/>
    </source>
</evidence>
<accession>A0ABQ1NEA7</accession>